<sequence length="112" mass="13263">MDTKEFDRLQYDSFIERAIKKSVLDIISNRYGFVRNIPKELADDLYAIKSGNLPKKPTKETVNRIKYICELSLSKMSDRRKNMESDPNTFKMDEFSWYQDALKWTESHQKGS</sequence>
<name>A0A0D5YPH6_9FLAO</name>
<protein>
    <submittedName>
        <fullName evidence="1">Uncharacterized protein</fullName>
    </submittedName>
</protein>
<dbReference type="HOGENOM" id="CLU_2143052_0_0_10"/>
<gene>
    <name evidence="1" type="ORF">VC82_152</name>
</gene>
<dbReference type="KEGG" id="mlt:VC82_152"/>
<evidence type="ECO:0000313" key="1">
    <source>
        <dbReference type="EMBL" id="AKA33844.1"/>
    </source>
</evidence>
<reference evidence="1 2" key="1">
    <citation type="submission" date="2015-03" db="EMBL/GenBank/DDBJ databases">
        <title>Complete genome sequence of Muricauda lutaonensis CC-HSB-11T, isolated from a coastal hot spring.</title>
        <authorList>
            <person name="Kim K.M."/>
        </authorList>
    </citation>
    <scope>NUCLEOTIDE SEQUENCE [LARGE SCALE GENOMIC DNA]</scope>
    <source>
        <strain evidence="1 2">CC-HSB-11</strain>
    </source>
</reference>
<accession>A0A0D5YPH6</accession>
<dbReference type="Proteomes" id="UP000032726">
    <property type="component" value="Chromosome"/>
</dbReference>
<proteinExistence type="predicted"/>
<dbReference type="STRING" id="516051.VC82_152"/>
<evidence type="ECO:0000313" key="2">
    <source>
        <dbReference type="Proteomes" id="UP000032726"/>
    </source>
</evidence>
<dbReference type="EMBL" id="CP011071">
    <property type="protein sequence ID" value="AKA33844.1"/>
    <property type="molecule type" value="Genomic_DNA"/>
</dbReference>
<keyword evidence="2" id="KW-1185">Reference proteome</keyword>
<dbReference type="AlphaFoldDB" id="A0A0D5YPH6"/>
<dbReference type="RefSeq" id="WP_045800698.1">
    <property type="nucleotide sequence ID" value="NZ_CP011071.1"/>
</dbReference>
<organism evidence="1 2">
    <name type="scientific">Flagellimonas lutaonensis</name>
    <dbReference type="NCBI Taxonomy" id="516051"/>
    <lineage>
        <taxon>Bacteria</taxon>
        <taxon>Pseudomonadati</taxon>
        <taxon>Bacteroidota</taxon>
        <taxon>Flavobacteriia</taxon>
        <taxon>Flavobacteriales</taxon>
        <taxon>Flavobacteriaceae</taxon>
        <taxon>Flagellimonas</taxon>
    </lineage>
</organism>